<name>A0A1S2LN66_9BACI</name>
<comment type="caution">
    <text evidence="2">The sequence shown here is derived from an EMBL/GenBank/DDBJ whole genome shotgun (WGS) entry which is preliminary data.</text>
</comment>
<organism evidence="2 3">
    <name type="scientific">Anaerobacillus alkalilacustris</name>
    <dbReference type="NCBI Taxonomy" id="393763"/>
    <lineage>
        <taxon>Bacteria</taxon>
        <taxon>Bacillati</taxon>
        <taxon>Bacillota</taxon>
        <taxon>Bacilli</taxon>
        <taxon>Bacillales</taxon>
        <taxon>Bacillaceae</taxon>
        <taxon>Anaerobacillus</taxon>
    </lineage>
</organism>
<keyword evidence="1" id="KW-0812">Transmembrane</keyword>
<sequence>MKLKTKFTLFTLFLMLNIASITITDNASSFIGIESLMTTYNEERGRVAISLLTLNLGLASIIMVNLITKITNLFVYAEYIITRASKFIFLKQLTIEIIKTVSLIALIKVVTDVVLYTLSDYYTYSIEIVFISFSYLTTFILWAGILVLLIMFRVKRSTSFFITICSYMLFQIFSHNSVLLSIFVIASSQYKEHICLLSVGKIVIISFIFLITYNKIKKYDLIA</sequence>
<protein>
    <submittedName>
        <fullName evidence="2">Uncharacterized protein</fullName>
    </submittedName>
</protein>
<keyword evidence="3" id="KW-1185">Reference proteome</keyword>
<evidence type="ECO:0000313" key="2">
    <source>
        <dbReference type="EMBL" id="OIJ13979.1"/>
    </source>
</evidence>
<dbReference type="EMBL" id="MLQR01000023">
    <property type="protein sequence ID" value="OIJ13979.1"/>
    <property type="molecule type" value="Genomic_DNA"/>
</dbReference>
<feature type="transmembrane region" description="Helical" evidence="1">
    <location>
        <begin position="48"/>
        <end position="76"/>
    </location>
</feature>
<feature type="transmembrane region" description="Helical" evidence="1">
    <location>
        <begin position="164"/>
        <end position="187"/>
    </location>
</feature>
<keyword evidence="1" id="KW-1133">Transmembrane helix</keyword>
<gene>
    <name evidence="2" type="ORF">BKP37_09175</name>
</gene>
<evidence type="ECO:0000313" key="3">
    <source>
        <dbReference type="Proteomes" id="UP000179524"/>
    </source>
</evidence>
<evidence type="ECO:0000256" key="1">
    <source>
        <dbReference type="SAM" id="Phobius"/>
    </source>
</evidence>
<dbReference type="Proteomes" id="UP000179524">
    <property type="component" value="Unassembled WGS sequence"/>
</dbReference>
<accession>A0A1S2LN66</accession>
<dbReference type="AlphaFoldDB" id="A0A1S2LN66"/>
<feature type="transmembrane region" description="Helical" evidence="1">
    <location>
        <begin position="193"/>
        <end position="213"/>
    </location>
</feature>
<reference evidence="2 3" key="1">
    <citation type="submission" date="2016-10" db="EMBL/GenBank/DDBJ databases">
        <title>Draft genome sequences of four alkaliphilic bacteria belonging to the Anaerobacillus genus.</title>
        <authorList>
            <person name="Bassil N.M."/>
            <person name="Lloyd J.R."/>
        </authorList>
    </citation>
    <scope>NUCLEOTIDE SEQUENCE [LARGE SCALE GENOMIC DNA]</scope>
    <source>
        <strain evidence="2 3">DSM 18345</strain>
    </source>
</reference>
<proteinExistence type="predicted"/>
<feature type="transmembrane region" description="Helical" evidence="1">
    <location>
        <begin position="97"/>
        <end position="116"/>
    </location>
</feature>
<keyword evidence="1" id="KW-0472">Membrane</keyword>
<feature type="transmembrane region" description="Helical" evidence="1">
    <location>
        <begin position="128"/>
        <end position="152"/>
    </location>
</feature>
<dbReference type="RefSeq" id="WP_071309306.1">
    <property type="nucleotide sequence ID" value="NZ_MLQR01000023.1"/>
</dbReference>